<dbReference type="Proteomes" id="UP000799770">
    <property type="component" value="Unassembled WGS sequence"/>
</dbReference>
<name>A0A6A5YXT0_9PLEO</name>
<keyword evidence="3" id="KW-1185">Reference proteome</keyword>
<dbReference type="Pfam" id="PF23549">
    <property type="entry name" value="Zn_ribbon_GRF_2"/>
    <property type="match status" value="1"/>
</dbReference>
<evidence type="ECO:0000259" key="1">
    <source>
        <dbReference type="Pfam" id="PF23549"/>
    </source>
</evidence>
<sequence>MTFLELSSLSEALSAIQVSSASARFTTKAIFPLRDVYCLRCDQLAQRKITRNSNPNGNAGRPYYICPKCPRKDRFVTWDDSRGVHECNPLCKCGSASRQDRAGVDGERKGWGFWTCARGKCGYWSELRNGLTWAEMDANPNAPGSVLFLPDLL</sequence>
<evidence type="ECO:0000313" key="3">
    <source>
        <dbReference type="Proteomes" id="UP000799770"/>
    </source>
</evidence>
<feature type="domain" description="GRF-like zinc ribbon" evidence="1">
    <location>
        <begin position="37"/>
        <end position="82"/>
    </location>
</feature>
<evidence type="ECO:0000313" key="2">
    <source>
        <dbReference type="EMBL" id="KAF2111989.1"/>
    </source>
</evidence>
<dbReference type="EMBL" id="ML977332">
    <property type="protein sequence ID" value="KAF2111989.1"/>
    <property type="molecule type" value="Genomic_DNA"/>
</dbReference>
<dbReference type="AlphaFoldDB" id="A0A6A5YXT0"/>
<accession>A0A6A5YXT0</accession>
<protein>
    <recommendedName>
        <fullName evidence="1">GRF-like zinc ribbon domain-containing protein</fullName>
    </recommendedName>
</protein>
<proteinExistence type="predicted"/>
<dbReference type="OrthoDB" id="4469945at2759"/>
<dbReference type="InterPro" id="IPR056444">
    <property type="entry name" value="Zn_ribbon_GRF_2"/>
</dbReference>
<organism evidence="2 3">
    <name type="scientific">Lophiotrema nucula</name>
    <dbReference type="NCBI Taxonomy" id="690887"/>
    <lineage>
        <taxon>Eukaryota</taxon>
        <taxon>Fungi</taxon>
        <taxon>Dikarya</taxon>
        <taxon>Ascomycota</taxon>
        <taxon>Pezizomycotina</taxon>
        <taxon>Dothideomycetes</taxon>
        <taxon>Pleosporomycetidae</taxon>
        <taxon>Pleosporales</taxon>
        <taxon>Lophiotremataceae</taxon>
        <taxon>Lophiotrema</taxon>
    </lineage>
</organism>
<gene>
    <name evidence="2" type="ORF">BDV96DRAFT_580956</name>
</gene>
<reference evidence="2" key="1">
    <citation type="journal article" date="2020" name="Stud. Mycol.">
        <title>101 Dothideomycetes genomes: a test case for predicting lifestyles and emergence of pathogens.</title>
        <authorList>
            <person name="Haridas S."/>
            <person name="Albert R."/>
            <person name="Binder M."/>
            <person name="Bloem J."/>
            <person name="Labutti K."/>
            <person name="Salamov A."/>
            <person name="Andreopoulos B."/>
            <person name="Baker S."/>
            <person name="Barry K."/>
            <person name="Bills G."/>
            <person name="Bluhm B."/>
            <person name="Cannon C."/>
            <person name="Castanera R."/>
            <person name="Culley D."/>
            <person name="Daum C."/>
            <person name="Ezra D."/>
            <person name="Gonzalez J."/>
            <person name="Henrissat B."/>
            <person name="Kuo A."/>
            <person name="Liang C."/>
            <person name="Lipzen A."/>
            <person name="Lutzoni F."/>
            <person name="Magnuson J."/>
            <person name="Mondo S."/>
            <person name="Nolan M."/>
            <person name="Ohm R."/>
            <person name="Pangilinan J."/>
            <person name="Park H.-J."/>
            <person name="Ramirez L."/>
            <person name="Alfaro M."/>
            <person name="Sun H."/>
            <person name="Tritt A."/>
            <person name="Yoshinaga Y."/>
            <person name="Zwiers L.-H."/>
            <person name="Turgeon B."/>
            <person name="Goodwin S."/>
            <person name="Spatafora J."/>
            <person name="Crous P."/>
            <person name="Grigoriev I."/>
        </authorList>
    </citation>
    <scope>NUCLEOTIDE SEQUENCE</scope>
    <source>
        <strain evidence="2">CBS 627.86</strain>
    </source>
</reference>